<dbReference type="SUPFAM" id="SSF53448">
    <property type="entry name" value="Nucleotide-diphospho-sugar transferases"/>
    <property type="match status" value="1"/>
</dbReference>
<dbReference type="GO" id="GO:0016740">
    <property type="term" value="F:transferase activity"/>
    <property type="evidence" value="ECO:0007669"/>
    <property type="project" value="UniProtKB-KW"/>
</dbReference>
<feature type="transmembrane region" description="Helical" evidence="1">
    <location>
        <begin position="294"/>
        <end position="315"/>
    </location>
</feature>
<organism evidence="3 4">
    <name type="scientific">candidate division WWE3 bacterium GW2011_GWB1_42_6</name>
    <dbReference type="NCBI Taxonomy" id="1619115"/>
    <lineage>
        <taxon>Bacteria</taxon>
        <taxon>Katanobacteria</taxon>
    </lineage>
</organism>
<dbReference type="Proteomes" id="UP000033848">
    <property type="component" value="Unassembled WGS sequence"/>
</dbReference>
<dbReference type="CDD" id="cd00761">
    <property type="entry name" value="Glyco_tranf_GTA_type"/>
    <property type="match status" value="1"/>
</dbReference>
<dbReference type="EMBL" id="LCED01000001">
    <property type="protein sequence ID" value="KKS67287.1"/>
    <property type="molecule type" value="Genomic_DNA"/>
</dbReference>
<dbReference type="InterPro" id="IPR050834">
    <property type="entry name" value="Glycosyltransf_2"/>
</dbReference>
<evidence type="ECO:0000313" key="4">
    <source>
        <dbReference type="Proteomes" id="UP000033848"/>
    </source>
</evidence>
<evidence type="ECO:0000259" key="2">
    <source>
        <dbReference type="Pfam" id="PF00535"/>
    </source>
</evidence>
<proteinExistence type="predicted"/>
<comment type="caution">
    <text evidence="3">The sequence shown here is derived from an EMBL/GenBank/DDBJ whole genome shotgun (WGS) entry which is preliminary data.</text>
</comment>
<dbReference type="AlphaFoldDB" id="A0A0G1B1X3"/>
<feature type="domain" description="Glycosyltransferase 2-like" evidence="2">
    <location>
        <begin position="8"/>
        <end position="135"/>
    </location>
</feature>
<dbReference type="Pfam" id="PF00535">
    <property type="entry name" value="Glycos_transf_2"/>
    <property type="match status" value="1"/>
</dbReference>
<accession>A0A0G1B1X3</accession>
<dbReference type="InterPro" id="IPR029044">
    <property type="entry name" value="Nucleotide-diphossugar_trans"/>
</dbReference>
<dbReference type="InterPro" id="IPR001173">
    <property type="entry name" value="Glyco_trans_2-like"/>
</dbReference>
<evidence type="ECO:0000313" key="3">
    <source>
        <dbReference type="EMBL" id="KKS67287.1"/>
    </source>
</evidence>
<keyword evidence="3" id="KW-0808">Transferase</keyword>
<keyword evidence="1" id="KW-1133">Transmembrane helix</keyword>
<protein>
    <submittedName>
        <fullName evidence="3">Glycosyl transferase, group 2 family</fullName>
    </submittedName>
</protein>
<keyword evidence="1" id="KW-0472">Membrane</keyword>
<dbReference type="Gene3D" id="3.90.550.10">
    <property type="entry name" value="Spore Coat Polysaccharide Biosynthesis Protein SpsA, Chain A"/>
    <property type="match status" value="1"/>
</dbReference>
<keyword evidence="1" id="KW-0812">Transmembrane</keyword>
<sequence>MKNIPTFSILIPTYKGSTVIRETLESILNQTYQDFEIIISEDCSRDGIKDVIDSYGDGRIKYFENSTNVGYPTNLEFARAHATGKYLYLVGQDDLVAKDALKNTLNAFELSPDIGAVTRPYYWFNSNEFRPVRKKKTLEKGQDTVLTMDSNPTDIITMFSTLDQLTGLSFRSDFFDIPFHSDIFPCHVYPFASIFKKHPVVFLKDYNVAVRISTSQTRHVSSIYNVSPLLSWVELFKSVYPEPEWKGFREHMIKNFVANNYVGLVQIRNYAKFKYLIREIIYLIKYRPSNLFSVYFWFFAFGTIIIPPFILIGLVDWYKDSVNHAIIGGINFNYEPKRTN</sequence>
<name>A0A0G1B1X3_UNCKA</name>
<dbReference type="PANTHER" id="PTHR43685:SF11">
    <property type="entry name" value="GLYCOSYLTRANSFERASE TAGX-RELATED"/>
    <property type="match status" value="1"/>
</dbReference>
<evidence type="ECO:0000256" key="1">
    <source>
        <dbReference type="SAM" id="Phobius"/>
    </source>
</evidence>
<reference evidence="3 4" key="1">
    <citation type="journal article" date="2015" name="Nature">
        <title>rRNA introns, odd ribosomes, and small enigmatic genomes across a large radiation of phyla.</title>
        <authorList>
            <person name="Brown C.T."/>
            <person name="Hug L.A."/>
            <person name="Thomas B.C."/>
            <person name="Sharon I."/>
            <person name="Castelle C.J."/>
            <person name="Singh A."/>
            <person name="Wilkins M.J."/>
            <person name="Williams K.H."/>
            <person name="Banfield J.F."/>
        </authorList>
    </citation>
    <scope>NUCLEOTIDE SEQUENCE [LARGE SCALE GENOMIC DNA]</scope>
</reference>
<dbReference type="PANTHER" id="PTHR43685">
    <property type="entry name" value="GLYCOSYLTRANSFERASE"/>
    <property type="match status" value="1"/>
</dbReference>
<gene>
    <name evidence="3" type="ORF">UV35_C0001G0055</name>
</gene>